<evidence type="ECO:0000256" key="3">
    <source>
        <dbReference type="ARBA" id="ARBA00004906"/>
    </source>
</evidence>
<dbReference type="InterPro" id="IPR057992">
    <property type="entry name" value="TPR_SYVN1_N"/>
</dbReference>
<dbReference type="InterPro" id="IPR001841">
    <property type="entry name" value="Znf_RING"/>
</dbReference>
<reference evidence="23" key="1">
    <citation type="submission" date="2022-11" db="UniProtKB">
        <authorList>
            <consortium name="WormBaseParasite"/>
        </authorList>
    </citation>
    <scope>IDENTIFICATION</scope>
</reference>
<dbReference type="Pfam" id="PF13639">
    <property type="entry name" value="zf-RING_2"/>
    <property type="match status" value="1"/>
</dbReference>
<protein>
    <recommendedName>
        <fullName evidence="15">E3 ubiquitin-protein ligase hrd-1</fullName>
        <ecNumber evidence="5">2.3.2.27</ecNumber>
    </recommendedName>
    <alternativeName>
        <fullName evidence="17">RING-type E3 ubiquitin transferase hrd-1</fullName>
    </alternativeName>
    <alternativeName>
        <fullName evidence="16">Suppressor/enhancer of lin-12</fullName>
    </alternativeName>
</protein>
<feature type="transmembrane region" description="Helical" evidence="20">
    <location>
        <begin position="21"/>
        <end position="42"/>
    </location>
</feature>
<dbReference type="WBParaSite" id="ACRNAN_scaffold3563.g10331.t1">
    <property type="protein sequence ID" value="ACRNAN_scaffold3563.g10331.t1"/>
    <property type="gene ID" value="ACRNAN_scaffold3563.g10331"/>
</dbReference>
<dbReference type="InterPro" id="IPR058051">
    <property type="entry name" value="Znf_RING_synoviolin"/>
</dbReference>
<feature type="compositionally biased region" description="Polar residues" evidence="19">
    <location>
        <begin position="591"/>
        <end position="602"/>
    </location>
</feature>
<evidence type="ECO:0000256" key="5">
    <source>
        <dbReference type="ARBA" id="ARBA00012483"/>
    </source>
</evidence>
<keyword evidence="22" id="KW-1185">Reference proteome</keyword>
<organism evidence="22 23">
    <name type="scientific">Acrobeloides nanus</name>
    <dbReference type="NCBI Taxonomy" id="290746"/>
    <lineage>
        <taxon>Eukaryota</taxon>
        <taxon>Metazoa</taxon>
        <taxon>Ecdysozoa</taxon>
        <taxon>Nematoda</taxon>
        <taxon>Chromadorea</taxon>
        <taxon>Rhabditida</taxon>
        <taxon>Tylenchina</taxon>
        <taxon>Cephalobomorpha</taxon>
        <taxon>Cephaloboidea</taxon>
        <taxon>Cephalobidae</taxon>
        <taxon>Acrobeloides</taxon>
    </lineage>
</organism>
<dbReference type="FunFam" id="3.30.40.10:FF:000088">
    <property type="entry name" value="E3 ubiquitin-protein ligase synoviolin"/>
    <property type="match status" value="1"/>
</dbReference>
<sequence>MLKKQFYPSVVYITKNSTSMAVMYFQGAILSYLAFTFLRWVFFGQLRAAEVEHAAERVWHAIMETCLAFAVFRDDFSPKFVVQFVVLFFVKAFHWLSEDRVDYMERSPIITLKFHARILGILSLLSGMDSYFISHAYFTTLQKGATAQIVFGFEYAILLTMVIHITIKYILHMHDLRSPHPWENKAVYMLYAELLISFFRCMLYFIFAVVMIKIHTFPLFAIRPFYLTVRSFQKAINDVFLSRRAINAMNNLFPLASEEELNQGDNTCIICREEMTIESGPKKLPCNHIFHPNCLRSWFQRQQNCPTCRMDILSPRRPNIIPGAQQAAPAAAQQGPQAAQINNPFLQRFFNVNVNQNQQPAQGQAQQPQPNFQGHVPPVFPFMAHNFAFPPPPHPMPQAQPAQPRPTDGAGQQPGSSTNTGTGIPPPPPMFQPFMPMGFMPPIMPSPFAFPQPPTFTGLTDEEVAAMEGRERAHVEARIEALRNISVLLDAATLQLQQYMSVVATLNSMPPYQPPFTEPSTNEPATTQPESSPSTSNLTRPEPESSPSSTKSEPELLNAENENISQMSPEDFETIHEIRRRRLAKFEAQEAENQNQGSSSSS</sequence>
<dbReference type="Proteomes" id="UP000887540">
    <property type="component" value="Unplaced"/>
</dbReference>
<keyword evidence="13 20" id="KW-1133">Transmembrane helix</keyword>
<dbReference type="GO" id="GO:0043161">
    <property type="term" value="P:proteasome-mediated ubiquitin-dependent protein catabolic process"/>
    <property type="evidence" value="ECO:0007669"/>
    <property type="project" value="TreeGrafter"/>
</dbReference>
<dbReference type="SMART" id="SM00184">
    <property type="entry name" value="RING"/>
    <property type="match status" value="1"/>
</dbReference>
<dbReference type="EC" id="2.3.2.27" evidence="5"/>
<dbReference type="Pfam" id="PF25563">
    <property type="entry name" value="TPR_SYVN1_N"/>
    <property type="match status" value="1"/>
</dbReference>
<dbReference type="AlphaFoldDB" id="A0A914DSE3"/>
<name>A0A914DSE3_9BILA</name>
<evidence type="ECO:0000256" key="13">
    <source>
        <dbReference type="ARBA" id="ARBA00022989"/>
    </source>
</evidence>
<keyword evidence="8" id="KW-0479">Metal-binding</keyword>
<evidence type="ECO:0000256" key="1">
    <source>
        <dbReference type="ARBA" id="ARBA00000900"/>
    </source>
</evidence>
<evidence type="ECO:0000313" key="22">
    <source>
        <dbReference type="Proteomes" id="UP000887540"/>
    </source>
</evidence>
<dbReference type="InterPro" id="IPR013083">
    <property type="entry name" value="Znf_RING/FYVE/PHD"/>
</dbReference>
<evidence type="ECO:0000256" key="2">
    <source>
        <dbReference type="ARBA" id="ARBA00004477"/>
    </source>
</evidence>
<evidence type="ECO:0000256" key="15">
    <source>
        <dbReference type="ARBA" id="ARBA00070586"/>
    </source>
</evidence>
<dbReference type="GO" id="GO:0008270">
    <property type="term" value="F:zinc ion binding"/>
    <property type="evidence" value="ECO:0007669"/>
    <property type="project" value="UniProtKB-KW"/>
</dbReference>
<evidence type="ECO:0000256" key="17">
    <source>
        <dbReference type="ARBA" id="ARBA00078468"/>
    </source>
</evidence>
<evidence type="ECO:0000256" key="8">
    <source>
        <dbReference type="ARBA" id="ARBA00022723"/>
    </source>
</evidence>
<feature type="domain" description="RING-type" evidence="21">
    <location>
        <begin position="268"/>
        <end position="309"/>
    </location>
</feature>
<comment type="subcellular location">
    <subcellularLocation>
        <location evidence="2">Endoplasmic reticulum membrane</location>
        <topology evidence="2">Multi-pass membrane protein</topology>
    </subcellularLocation>
</comment>
<feature type="compositionally biased region" description="Polar residues" evidence="19">
    <location>
        <begin position="518"/>
        <end position="539"/>
    </location>
</feature>
<keyword evidence="9 18" id="KW-0863">Zinc-finger</keyword>
<keyword evidence="14 20" id="KW-0472">Membrane</keyword>
<keyword evidence="11" id="KW-0256">Endoplasmic reticulum</keyword>
<feature type="compositionally biased region" description="Pro residues" evidence="19">
    <location>
        <begin position="389"/>
        <end position="398"/>
    </location>
</feature>
<evidence type="ECO:0000256" key="19">
    <source>
        <dbReference type="SAM" id="MobiDB-lite"/>
    </source>
</evidence>
<feature type="transmembrane region" description="Helical" evidence="20">
    <location>
        <begin position="144"/>
        <end position="167"/>
    </location>
</feature>
<dbReference type="PROSITE" id="PS50089">
    <property type="entry name" value="ZF_RING_2"/>
    <property type="match status" value="1"/>
</dbReference>
<evidence type="ECO:0000256" key="16">
    <source>
        <dbReference type="ARBA" id="ARBA00075113"/>
    </source>
</evidence>
<accession>A0A914DSE3</accession>
<keyword evidence="7 20" id="KW-0812">Transmembrane</keyword>
<evidence type="ECO:0000256" key="10">
    <source>
        <dbReference type="ARBA" id="ARBA00022786"/>
    </source>
</evidence>
<evidence type="ECO:0000259" key="21">
    <source>
        <dbReference type="PROSITE" id="PS50089"/>
    </source>
</evidence>
<evidence type="ECO:0000256" key="11">
    <source>
        <dbReference type="ARBA" id="ARBA00022824"/>
    </source>
</evidence>
<keyword evidence="6" id="KW-0808">Transferase</keyword>
<dbReference type="GO" id="GO:0061630">
    <property type="term" value="F:ubiquitin protein ligase activity"/>
    <property type="evidence" value="ECO:0007669"/>
    <property type="project" value="UniProtKB-EC"/>
</dbReference>
<feature type="transmembrane region" description="Helical" evidence="20">
    <location>
        <begin position="188"/>
        <end position="212"/>
    </location>
</feature>
<evidence type="ECO:0000256" key="14">
    <source>
        <dbReference type="ARBA" id="ARBA00023136"/>
    </source>
</evidence>
<evidence type="ECO:0000256" key="4">
    <source>
        <dbReference type="ARBA" id="ARBA00010089"/>
    </source>
</evidence>
<evidence type="ECO:0000256" key="18">
    <source>
        <dbReference type="PROSITE-ProRule" id="PRU00175"/>
    </source>
</evidence>
<dbReference type="PANTHER" id="PTHR22763:SF184">
    <property type="entry name" value="E3 UBIQUITIN-PROTEIN LIGASE SYNOVIOLIN"/>
    <property type="match status" value="1"/>
</dbReference>
<keyword evidence="10" id="KW-0833">Ubl conjugation pathway</keyword>
<evidence type="ECO:0000256" key="7">
    <source>
        <dbReference type="ARBA" id="ARBA00022692"/>
    </source>
</evidence>
<evidence type="ECO:0000256" key="6">
    <source>
        <dbReference type="ARBA" id="ARBA00022679"/>
    </source>
</evidence>
<evidence type="ECO:0000313" key="23">
    <source>
        <dbReference type="WBParaSite" id="ACRNAN_scaffold3563.g10331.t1"/>
    </source>
</evidence>
<dbReference type="PANTHER" id="PTHR22763">
    <property type="entry name" value="RING ZINC FINGER PROTEIN"/>
    <property type="match status" value="1"/>
</dbReference>
<dbReference type="InterPro" id="IPR050731">
    <property type="entry name" value="HRD1_E3_ubiq-ligases"/>
</dbReference>
<feature type="region of interest" description="Disordered" evidence="19">
    <location>
        <begin position="386"/>
        <end position="429"/>
    </location>
</feature>
<feature type="compositionally biased region" description="Polar residues" evidence="19">
    <location>
        <begin position="413"/>
        <end position="422"/>
    </location>
</feature>
<dbReference type="SUPFAM" id="SSF57850">
    <property type="entry name" value="RING/U-box"/>
    <property type="match status" value="1"/>
</dbReference>
<dbReference type="GO" id="GO:0036503">
    <property type="term" value="P:ERAD pathway"/>
    <property type="evidence" value="ECO:0007669"/>
    <property type="project" value="TreeGrafter"/>
</dbReference>
<feature type="transmembrane region" description="Helical" evidence="20">
    <location>
        <begin position="118"/>
        <end position="138"/>
    </location>
</feature>
<comment type="catalytic activity">
    <reaction evidence="1">
        <text>S-ubiquitinyl-[E2 ubiquitin-conjugating enzyme]-L-cysteine + [acceptor protein]-L-lysine = [E2 ubiquitin-conjugating enzyme]-L-cysteine + N(6)-ubiquitinyl-[acceptor protein]-L-lysine.</text>
        <dbReference type="EC" id="2.3.2.27"/>
    </reaction>
</comment>
<proteinExistence type="inferred from homology"/>
<evidence type="ECO:0000256" key="20">
    <source>
        <dbReference type="SAM" id="Phobius"/>
    </source>
</evidence>
<dbReference type="GO" id="GO:0005789">
    <property type="term" value="C:endoplasmic reticulum membrane"/>
    <property type="evidence" value="ECO:0007669"/>
    <property type="project" value="UniProtKB-SubCell"/>
</dbReference>
<dbReference type="Gene3D" id="3.30.40.10">
    <property type="entry name" value="Zinc/RING finger domain, C3HC4 (zinc finger)"/>
    <property type="match status" value="1"/>
</dbReference>
<evidence type="ECO:0000256" key="12">
    <source>
        <dbReference type="ARBA" id="ARBA00022833"/>
    </source>
</evidence>
<dbReference type="CDD" id="cd16479">
    <property type="entry name" value="RING-H2_synoviolin"/>
    <property type="match status" value="1"/>
</dbReference>
<comment type="similarity">
    <text evidence="4">Belongs to the HRD1 family.</text>
</comment>
<keyword evidence="12" id="KW-0862">Zinc</keyword>
<comment type="pathway">
    <text evidence="3">Protein modification; protein ubiquitination.</text>
</comment>
<feature type="transmembrane region" description="Helical" evidence="20">
    <location>
        <begin position="80"/>
        <end position="97"/>
    </location>
</feature>
<feature type="region of interest" description="Disordered" evidence="19">
    <location>
        <begin position="583"/>
        <end position="602"/>
    </location>
</feature>
<feature type="region of interest" description="Disordered" evidence="19">
    <location>
        <begin position="512"/>
        <end position="578"/>
    </location>
</feature>
<evidence type="ECO:0000256" key="9">
    <source>
        <dbReference type="ARBA" id="ARBA00022771"/>
    </source>
</evidence>